<dbReference type="PANTHER" id="PTHR11895:SF7">
    <property type="entry name" value="GLUTAMYL-TRNA(GLN) AMIDOTRANSFERASE SUBUNIT A, MITOCHONDRIAL"/>
    <property type="match status" value="1"/>
</dbReference>
<dbReference type="Pfam" id="PF01425">
    <property type="entry name" value="Amidase"/>
    <property type="match status" value="1"/>
</dbReference>
<dbReference type="AlphaFoldDB" id="A0A7J4IZ62"/>
<evidence type="ECO:0000313" key="2">
    <source>
        <dbReference type="EMBL" id="HIH08256.1"/>
    </source>
</evidence>
<organism evidence="2 3">
    <name type="scientific">Candidatus Iainarchaeum sp</name>
    <dbReference type="NCBI Taxonomy" id="3101447"/>
    <lineage>
        <taxon>Archaea</taxon>
        <taxon>Candidatus Iainarchaeota</taxon>
        <taxon>Candidatus Iainarchaeia</taxon>
        <taxon>Candidatus Iainarchaeales</taxon>
        <taxon>Candidatus Iainarchaeaceae</taxon>
        <taxon>Candidatus Iainarchaeum</taxon>
    </lineage>
</organism>
<reference evidence="3" key="1">
    <citation type="journal article" date="2020" name="bioRxiv">
        <title>A rank-normalized archaeal taxonomy based on genome phylogeny resolves widespread incomplete and uneven classifications.</title>
        <authorList>
            <person name="Rinke C."/>
            <person name="Chuvochina M."/>
            <person name="Mussig A.J."/>
            <person name="Chaumeil P.-A."/>
            <person name="Waite D.W."/>
            <person name="Whitman W.B."/>
            <person name="Parks D.H."/>
            <person name="Hugenholtz P."/>
        </authorList>
    </citation>
    <scope>NUCLEOTIDE SEQUENCE [LARGE SCALE GENOMIC DNA]</scope>
</reference>
<evidence type="ECO:0000313" key="3">
    <source>
        <dbReference type="Proteomes" id="UP000577419"/>
    </source>
</evidence>
<keyword evidence="2" id="KW-0436">Ligase</keyword>
<gene>
    <name evidence="2" type="primary">gatA</name>
    <name evidence="2" type="ORF">HA237_02695</name>
</gene>
<dbReference type="Gene3D" id="3.90.1300.10">
    <property type="entry name" value="Amidase signature (AS) domain"/>
    <property type="match status" value="1"/>
</dbReference>
<dbReference type="Proteomes" id="UP000577419">
    <property type="component" value="Unassembled WGS sequence"/>
</dbReference>
<dbReference type="InterPro" id="IPR036928">
    <property type="entry name" value="AS_sf"/>
</dbReference>
<dbReference type="SUPFAM" id="SSF75304">
    <property type="entry name" value="Amidase signature (AS) enzymes"/>
    <property type="match status" value="1"/>
</dbReference>
<feature type="domain" description="Amidase" evidence="1">
    <location>
        <begin position="21"/>
        <end position="461"/>
    </location>
</feature>
<accession>A0A7J4IZ62</accession>
<sequence>MDAFRFAKESQGKGFSVEHHTAKVLEKSEKLNKRFHHLKLISSDYAVKRSKELDRQGKRSGRLFGLPVSVKDCLCIKGIESTAGSKILSGYLPVSTATAVKKLEEEGAVVIAKTAQDEFGFGTFSTNILEQKIPLNPFDLERSCGGSSGGSAGFTAVADFPHVSVGESTGGSIACPASFCGVVGLTPSYGRVSRHGLIDYANSLDKIGAIAKTVREAALLLELMSGKDEKDSTSLPAEAEKLSELNGTDAKKLRVGVVKEFFGAGISSGVSKVAWNAIKQLESEGARVEEVSLPLNAKFGIAAYYLIALSEASTNLARYCGMRYGVHEKLEGNFDEYFSMVRSKNFSKESKRRIILGTFARMAGFRGAYYVRAMKARTKLVEEFRKAFKSFTVLAHPTMPLVAPKFSEIEKLSPLQQYSMDLCTVPANLAGLPHISVNAGKSSGMPVGLMFSADHLHEKNVVSAAAALEAVVA</sequence>
<dbReference type="GO" id="GO:0050567">
    <property type="term" value="F:glutaminyl-tRNA synthase (glutamine-hydrolyzing) activity"/>
    <property type="evidence" value="ECO:0007669"/>
    <property type="project" value="UniProtKB-EC"/>
</dbReference>
<dbReference type="PANTHER" id="PTHR11895">
    <property type="entry name" value="TRANSAMIDASE"/>
    <property type="match status" value="1"/>
</dbReference>
<comment type="caution">
    <text evidence="2">The sequence shown here is derived from an EMBL/GenBank/DDBJ whole genome shotgun (WGS) entry which is preliminary data.</text>
</comment>
<proteinExistence type="predicted"/>
<dbReference type="EMBL" id="DUFG01000015">
    <property type="protein sequence ID" value="HIH08256.1"/>
    <property type="molecule type" value="Genomic_DNA"/>
</dbReference>
<dbReference type="EC" id="6.3.5.7" evidence="2"/>
<evidence type="ECO:0000259" key="1">
    <source>
        <dbReference type="Pfam" id="PF01425"/>
    </source>
</evidence>
<name>A0A7J4IZ62_9ARCH</name>
<protein>
    <submittedName>
        <fullName evidence="2">Asp-tRNA(Asn)/Glu-tRNA(Gln) amidotransferase subunit GatA</fullName>
        <ecNumber evidence="2">6.3.5.7</ecNumber>
    </submittedName>
</protein>
<dbReference type="GO" id="GO:0016740">
    <property type="term" value="F:transferase activity"/>
    <property type="evidence" value="ECO:0007669"/>
    <property type="project" value="UniProtKB-KW"/>
</dbReference>
<dbReference type="InterPro" id="IPR023631">
    <property type="entry name" value="Amidase_dom"/>
</dbReference>
<dbReference type="InterPro" id="IPR000120">
    <property type="entry name" value="Amidase"/>
</dbReference>
<keyword evidence="2" id="KW-0808">Transferase</keyword>